<accession>A0A6G1JQF1</accession>
<dbReference type="OrthoDB" id="4511048at2759"/>
<proteinExistence type="predicted"/>
<evidence type="ECO:0000313" key="2">
    <source>
        <dbReference type="Proteomes" id="UP000799428"/>
    </source>
</evidence>
<organism evidence="1 2">
    <name type="scientific">Pleomassaria siparia CBS 279.74</name>
    <dbReference type="NCBI Taxonomy" id="1314801"/>
    <lineage>
        <taxon>Eukaryota</taxon>
        <taxon>Fungi</taxon>
        <taxon>Dikarya</taxon>
        <taxon>Ascomycota</taxon>
        <taxon>Pezizomycotina</taxon>
        <taxon>Dothideomycetes</taxon>
        <taxon>Pleosporomycetidae</taxon>
        <taxon>Pleosporales</taxon>
        <taxon>Pleomassariaceae</taxon>
        <taxon>Pleomassaria</taxon>
    </lineage>
</organism>
<dbReference type="EMBL" id="MU005793">
    <property type="protein sequence ID" value="KAF2702730.1"/>
    <property type="molecule type" value="Genomic_DNA"/>
</dbReference>
<name>A0A6G1JQF1_9PLEO</name>
<protein>
    <submittedName>
        <fullName evidence="1">Uncharacterized protein</fullName>
    </submittedName>
</protein>
<dbReference type="AlphaFoldDB" id="A0A6G1JQF1"/>
<keyword evidence="2" id="KW-1185">Reference proteome</keyword>
<reference evidence="1" key="1">
    <citation type="journal article" date="2020" name="Stud. Mycol.">
        <title>101 Dothideomycetes genomes: a test case for predicting lifestyles and emergence of pathogens.</title>
        <authorList>
            <person name="Haridas S."/>
            <person name="Albert R."/>
            <person name="Binder M."/>
            <person name="Bloem J."/>
            <person name="Labutti K."/>
            <person name="Salamov A."/>
            <person name="Andreopoulos B."/>
            <person name="Baker S."/>
            <person name="Barry K."/>
            <person name="Bills G."/>
            <person name="Bluhm B."/>
            <person name="Cannon C."/>
            <person name="Castanera R."/>
            <person name="Culley D."/>
            <person name="Daum C."/>
            <person name="Ezra D."/>
            <person name="Gonzalez J."/>
            <person name="Henrissat B."/>
            <person name="Kuo A."/>
            <person name="Liang C."/>
            <person name="Lipzen A."/>
            <person name="Lutzoni F."/>
            <person name="Magnuson J."/>
            <person name="Mondo S."/>
            <person name="Nolan M."/>
            <person name="Ohm R."/>
            <person name="Pangilinan J."/>
            <person name="Park H.-J."/>
            <person name="Ramirez L."/>
            <person name="Alfaro M."/>
            <person name="Sun H."/>
            <person name="Tritt A."/>
            <person name="Yoshinaga Y."/>
            <person name="Zwiers L.-H."/>
            <person name="Turgeon B."/>
            <person name="Goodwin S."/>
            <person name="Spatafora J."/>
            <person name="Crous P."/>
            <person name="Grigoriev I."/>
        </authorList>
    </citation>
    <scope>NUCLEOTIDE SEQUENCE</scope>
    <source>
        <strain evidence="1">CBS 279.74</strain>
    </source>
</reference>
<sequence length="178" mass="20530">MAWEFALSFTTPGLVHWLEKNKRHDSLRVDDIKDWMDDPPKPPLYDAFYDIIEGDAKWAELILDIDRMEESLKTAEQSQGARNKCMMGVRLPVIGHPYAIGLARRFGHDYGKPKNVQEIEKRTATTIHARMNQHTRTEHIDVFNVLKAAPVTHGLRYDVRRHQYHVGFLRNVGNDGVG</sequence>
<dbReference type="Proteomes" id="UP000799428">
    <property type="component" value="Unassembled WGS sequence"/>
</dbReference>
<evidence type="ECO:0000313" key="1">
    <source>
        <dbReference type="EMBL" id="KAF2702730.1"/>
    </source>
</evidence>
<gene>
    <name evidence="1" type="ORF">K504DRAFT_539426</name>
</gene>